<sequence length="266" mass="30302">MKNKVSILSQLLVVSMILLLAHNTYASSEQLNAEELMGKRKQHNSGWRSSEVALNMVLTMSNGQQSKRSLRAKALEVIGDGDKSLSVFDTPRDVSGVAFLNHSHVDKLDNQWLYLPSLKRVKRISSNNKSSSFMGSEFSYEDMSSFEVEKYTYGSAVIAELAGKQVYIVESIPKAKSSGYSKLKTWLDTTHYQPLKVEFFDKRGGLLKNLALSGYKKYDNGVWRAHQLRMKNIQNARETELSYQPFNFNIVLNDKDFNKNVLKRVR</sequence>
<dbReference type="Proteomes" id="UP000615755">
    <property type="component" value="Unassembled WGS sequence"/>
</dbReference>
<proteinExistence type="predicted"/>
<evidence type="ECO:0000256" key="1">
    <source>
        <dbReference type="SAM" id="SignalP"/>
    </source>
</evidence>
<dbReference type="RefSeq" id="WP_192508694.1">
    <property type="nucleotide sequence ID" value="NZ_AQGV01000013.1"/>
</dbReference>
<gene>
    <name evidence="3" type="ORF">PAUR_a3974</name>
</gene>
<evidence type="ECO:0000313" key="3">
    <source>
        <dbReference type="EMBL" id="MBE0369468.1"/>
    </source>
</evidence>
<dbReference type="CDD" id="cd16329">
    <property type="entry name" value="LolA_like"/>
    <property type="match status" value="1"/>
</dbReference>
<keyword evidence="1" id="KW-0732">Signal</keyword>
<dbReference type="InterPro" id="IPR033399">
    <property type="entry name" value="TP_0789-like"/>
</dbReference>
<feature type="domain" description="Uncharacterized protein TP-0789" evidence="2">
    <location>
        <begin position="81"/>
        <end position="264"/>
    </location>
</feature>
<protein>
    <recommendedName>
        <fullName evidence="2">Uncharacterized protein TP-0789 domain-containing protein</fullName>
    </recommendedName>
</protein>
<evidence type="ECO:0000259" key="2">
    <source>
        <dbReference type="Pfam" id="PF17131"/>
    </source>
</evidence>
<feature type="signal peptide" evidence="1">
    <location>
        <begin position="1"/>
        <end position="26"/>
    </location>
</feature>
<feature type="chain" id="PRO_5047366784" description="Uncharacterized protein TP-0789 domain-containing protein" evidence="1">
    <location>
        <begin position="27"/>
        <end position="266"/>
    </location>
</feature>
<dbReference type="Pfam" id="PF17131">
    <property type="entry name" value="LolA_like"/>
    <property type="match status" value="1"/>
</dbReference>
<name>A0ABR9EIC3_9GAMM</name>
<dbReference type="EMBL" id="AQGV01000013">
    <property type="protein sequence ID" value="MBE0369468.1"/>
    <property type="molecule type" value="Genomic_DNA"/>
</dbReference>
<keyword evidence="4" id="KW-1185">Reference proteome</keyword>
<comment type="caution">
    <text evidence="3">The sequence shown here is derived from an EMBL/GenBank/DDBJ whole genome shotgun (WGS) entry which is preliminary data.</text>
</comment>
<reference evidence="3 4" key="1">
    <citation type="submission" date="2015-03" db="EMBL/GenBank/DDBJ databases">
        <title>Genome sequence of Pseudoalteromonas aurantia.</title>
        <authorList>
            <person name="Xie B.-B."/>
            <person name="Rong J.-C."/>
            <person name="Qin Q.-L."/>
            <person name="Zhang Y.-Z."/>
        </authorList>
    </citation>
    <scope>NUCLEOTIDE SEQUENCE [LARGE SCALE GENOMIC DNA]</scope>
    <source>
        <strain evidence="3 4">208</strain>
    </source>
</reference>
<organism evidence="3 4">
    <name type="scientific">Pseudoalteromonas aurantia 208</name>
    <dbReference type="NCBI Taxonomy" id="1314867"/>
    <lineage>
        <taxon>Bacteria</taxon>
        <taxon>Pseudomonadati</taxon>
        <taxon>Pseudomonadota</taxon>
        <taxon>Gammaproteobacteria</taxon>
        <taxon>Alteromonadales</taxon>
        <taxon>Pseudoalteromonadaceae</taxon>
        <taxon>Pseudoalteromonas</taxon>
    </lineage>
</organism>
<accession>A0ABR9EIC3</accession>
<dbReference type="Gene3D" id="2.50.20.10">
    <property type="entry name" value="Lipoprotein localisation LolA/LolB/LppX"/>
    <property type="match status" value="1"/>
</dbReference>
<evidence type="ECO:0000313" key="4">
    <source>
        <dbReference type="Proteomes" id="UP000615755"/>
    </source>
</evidence>